<dbReference type="Proteomes" id="UP000001880">
    <property type="component" value="Chromosome"/>
</dbReference>
<dbReference type="Gene3D" id="2.60.120.200">
    <property type="match status" value="1"/>
</dbReference>
<dbReference type="RefSeq" id="WP_012826887.1">
    <property type="nucleotide sequence ID" value="NC_013440.1"/>
</dbReference>
<dbReference type="eggNOG" id="COG2885">
    <property type="taxonomic scope" value="Bacteria"/>
</dbReference>
<dbReference type="InterPro" id="IPR008859">
    <property type="entry name" value="Thrombospondin_C"/>
</dbReference>
<reference evidence="6 7" key="1">
    <citation type="journal article" date="2010" name="Stand. Genomic Sci.">
        <title>Complete genome sequence of Haliangium ochraceum type strain (SMP-2).</title>
        <authorList>
            <consortium name="US DOE Joint Genome Institute (JGI-PGF)"/>
            <person name="Ivanova N."/>
            <person name="Daum C."/>
            <person name="Lang E."/>
            <person name="Abt B."/>
            <person name="Kopitz M."/>
            <person name="Saunders E."/>
            <person name="Lapidus A."/>
            <person name="Lucas S."/>
            <person name="Glavina Del Rio T."/>
            <person name="Nolan M."/>
            <person name="Tice H."/>
            <person name="Copeland A."/>
            <person name="Cheng J.F."/>
            <person name="Chen F."/>
            <person name="Bruce D."/>
            <person name="Goodwin L."/>
            <person name="Pitluck S."/>
            <person name="Mavromatis K."/>
            <person name="Pati A."/>
            <person name="Mikhailova N."/>
            <person name="Chen A."/>
            <person name="Palaniappan K."/>
            <person name="Land M."/>
            <person name="Hauser L."/>
            <person name="Chang Y.J."/>
            <person name="Jeffries C.D."/>
            <person name="Detter J.C."/>
            <person name="Brettin T."/>
            <person name="Rohde M."/>
            <person name="Goker M."/>
            <person name="Bristow J."/>
            <person name="Markowitz V."/>
            <person name="Eisen J.A."/>
            <person name="Hugenholtz P."/>
            <person name="Kyrpides N.C."/>
            <person name="Klenk H.P."/>
        </authorList>
    </citation>
    <scope>NUCLEOTIDE SEQUENCE [LARGE SCALE GENOMIC DNA]</scope>
    <source>
        <strain evidence="7">DSM 14365 / CIP 107738 / JCM 11303 / AJ 13395 / SMP-2</strain>
    </source>
</reference>
<organism evidence="6 7">
    <name type="scientific">Haliangium ochraceum (strain DSM 14365 / JCM 11303 / SMP-2)</name>
    <dbReference type="NCBI Taxonomy" id="502025"/>
    <lineage>
        <taxon>Bacteria</taxon>
        <taxon>Pseudomonadati</taxon>
        <taxon>Myxococcota</taxon>
        <taxon>Polyangia</taxon>
        <taxon>Haliangiales</taxon>
        <taxon>Kofleriaceae</taxon>
        <taxon>Haliangium</taxon>
    </lineage>
</organism>
<dbReference type="PANTHER" id="PTHR10199">
    <property type="entry name" value="THROMBOSPONDIN"/>
    <property type="match status" value="1"/>
</dbReference>
<dbReference type="InterPro" id="IPR011936">
    <property type="entry name" value="Myxo_disulph_rpt"/>
</dbReference>
<dbReference type="NCBIfam" id="TIGR02232">
    <property type="entry name" value="myxo_disulf_rpt"/>
    <property type="match status" value="2"/>
</dbReference>
<sequence>MNHDTRSSRWRSQLAGVCAAAALLCTAASAHAAIYLSNPRTIGSGGNDADWRAPTALFSIDESTGLTTTLPDVTLGGQDVIVTALALTAGGELYGFLYDNDLGSRLATIDTATSEATLVGAGSFFAGEINGAAFDRNGRLWVVDFADPANPSFDEFDIASLSLAGNGFLLPESANLLGGDITFDLDGQCYFIGTLSGNSQTKLYTCDVVGRSFTELSDVVTQGFVDNPTNVFSPSGMAFSLDPVTCEPVLMAIDGNNIDEVGRFDLTQSPVVINQTESLSNISYFFHPDLAGFPSIAQVPSCDSCGDGTVDEGEECDDGNTDDGDGCSSVCLDEPMPTCGDGSIDAGEVCDDGNTTDGDGCSSSCAVEVDWVCQRAEFGLVGFETLAADEGDPPEWNEEDRFTVFQAVNADPSAYISTLPAQNVGEIRMSIEVEDTSDDDFIGFVLGFDQGEFTAEDAAYILIDWKQETQDRDQYGVGLRGMAASLINGAVTPGDLQTHTGAAAELARAATLGDTGWVDETEYEFALDYTDTRLTLYVDGVLEFDLTAADFGLTSFPSGNVGFYNFSQEKVRYRLLSPRDQSVCTFDPGICEGYDDALDADGDGIPDGCDLCAGADDTQDADGDGIPDACDLCEGADDSKDADGDGVPDGCDLCVSGDDSLDADGDGTPDSCDLCANADDSKDADGDGTPDACDLCAADPENDADGDGVCEIDDLCPLVADPDQRDIDGDGIGDACDDEVRYGLQGGGCSASADPAAGTWLLLLLGALLSLRRRRRQLSA</sequence>
<dbReference type="Gene3D" id="4.10.1080.10">
    <property type="entry name" value="TSP type-3 repeat"/>
    <property type="match status" value="1"/>
</dbReference>
<dbReference type="EMBL" id="CP001804">
    <property type="protein sequence ID" value="ACY14279.1"/>
    <property type="molecule type" value="Genomic_DNA"/>
</dbReference>
<dbReference type="InterPro" id="IPR028974">
    <property type="entry name" value="TSP_type-3_rpt"/>
</dbReference>
<evidence type="ECO:0000256" key="1">
    <source>
        <dbReference type="ARBA" id="ARBA00022729"/>
    </source>
</evidence>
<dbReference type="SUPFAM" id="SSF103647">
    <property type="entry name" value="TSP type-3 repeat"/>
    <property type="match status" value="1"/>
</dbReference>
<dbReference type="NCBIfam" id="TIGR03901">
    <property type="entry name" value="MYXO-CTERM"/>
    <property type="match status" value="1"/>
</dbReference>
<feature type="chain" id="PRO_5005669694" evidence="4">
    <location>
        <begin position="33"/>
        <end position="780"/>
    </location>
</feature>
<dbReference type="InterPro" id="IPR013320">
    <property type="entry name" value="ConA-like_dom_sf"/>
</dbReference>
<dbReference type="STRING" id="502025.Hoch_1730"/>
<dbReference type="GO" id="GO:0007155">
    <property type="term" value="P:cell adhesion"/>
    <property type="evidence" value="ECO:0007669"/>
    <property type="project" value="InterPro"/>
</dbReference>
<dbReference type="eggNOG" id="COG0402">
    <property type="taxonomic scope" value="Bacteria"/>
</dbReference>
<dbReference type="SUPFAM" id="SSF63829">
    <property type="entry name" value="Calcium-dependent phosphotriesterase"/>
    <property type="match status" value="1"/>
</dbReference>
<proteinExistence type="predicted"/>
<gene>
    <name evidence="6" type="ordered locus">Hoch_1730</name>
</gene>
<evidence type="ECO:0000313" key="7">
    <source>
        <dbReference type="Proteomes" id="UP000001880"/>
    </source>
</evidence>
<dbReference type="InterPro" id="IPR017756">
    <property type="entry name" value="TM_Gly-Cys-Arg_CS"/>
</dbReference>
<dbReference type="Pfam" id="PF05735">
    <property type="entry name" value="TSP_C"/>
    <property type="match status" value="1"/>
</dbReference>
<evidence type="ECO:0000256" key="2">
    <source>
        <dbReference type="ARBA" id="ARBA00022737"/>
    </source>
</evidence>
<protein>
    <submittedName>
        <fullName evidence="6">Cysteine-rich repeat protein</fullName>
    </submittedName>
</protein>
<keyword evidence="7" id="KW-1185">Reference proteome</keyword>
<dbReference type="KEGG" id="hoh:Hoch_1730"/>
<feature type="signal peptide" evidence="4">
    <location>
        <begin position="1"/>
        <end position="32"/>
    </location>
</feature>
<keyword evidence="2" id="KW-0677">Repeat</keyword>
<accession>D0LXS4</accession>
<dbReference type="HOGENOM" id="CLU_358945_0_0_7"/>
<dbReference type="PROSITE" id="PS51236">
    <property type="entry name" value="TSP_CTER"/>
    <property type="match status" value="1"/>
</dbReference>
<keyword evidence="3" id="KW-1015">Disulfide bond</keyword>
<dbReference type="GO" id="GO:0005576">
    <property type="term" value="C:extracellular region"/>
    <property type="evidence" value="ECO:0007669"/>
    <property type="project" value="InterPro"/>
</dbReference>
<dbReference type="Pfam" id="PF13948">
    <property type="entry name" value="DUF4215"/>
    <property type="match status" value="2"/>
</dbReference>
<dbReference type="NCBIfam" id="TIGR03382">
    <property type="entry name" value="GC_trans_RRR"/>
    <property type="match status" value="1"/>
</dbReference>
<dbReference type="AlphaFoldDB" id="D0LXS4"/>
<dbReference type="SUPFAM" id="SSF49899">
    <property type="entry name" value="Concanavalin A-like lectins/glucanases"/>
    <property type="match status" value="1"/>
</dbReference>
<name>D0LXS4_HALO1</name>
<dbReference type="InterPro" id="IPR024038">
    <property type="entry name" value="MYXO-CTERM"/>
</dbReference>
<dbReference type="GO" id="GO:0005509">
    <property type="term" value="F:calcium ion binding"/>
    <property type="evidence" value="ECO:0007669"/>
    <property type="project" value="InterPro"/>
</dbReference>
<feature type="domain" description="TSP C-terminal" evidence="5">
    <location>
        <begin position="376"/>
        <end position="585"/>
    </location>
</feature>
<evidence type="ECO:0000259" key="5">
    <source>
        <dbReference type="PROSITE" id="PS51236"/>
    </source>
</evidence>
<keyword evidence="1 4" id="KW-0732">Signal</keyword>
<evidence type="ECO:0000256" key="3">
    <source>
        <dbReference type="ARBA" id="ARBA00023157"/>
    </source>
</evidence>
<evidence type="ECO:0000313" key="6">
    <source>
        <dbReference type="EMBL" id="ACY14279.1"/>
    </source>
</evidence>
<dbReference type="PANTHER" id="PTHR10199:SF119">
    <property type="entry name" value="RE20510P"/>
    <property type="match status" value="1"/>
</dbReference>
<evidence type="ECO:0000256" key="4">
    <source>
        <dbReference type="SAM" id="SignalP"/>
    </source>
</evidence>